<sequence>MHPTNCLNCGSNLESYKFCPACGQKATTHRLSFHDLWHDLLHYFTHADKSIFRLVGALAVRPGVVAREYVDGKRAKYFKPVNLFLVVGSLLVLILGIFHLQNEEAITDWQRQAAAIRDVNQQKLALERVERLQDVYHYGAKYSNVLNMLVSPLTALIFWLFYKKARYSYIEHLVASMFFISFVMLFNTLLIVPWQSKINVSVSWIFFLIPDVIYRSFAYRQFMGRRGIGPLLKAMGVMLVAVFVWLVISNFLIQLYIITGFK</sequence>
<keyword evidence="1" id="KW-0812">Transmembrane</keyword>
<keyword evidence="1" id="KW-1133">Transmembrane helix</keyword>
<feature type="transmembrane region" description="Helical" evidence="1">
    <location>
        <begin position="237"/>
        <end position="258"/>
    </location>
</feature>
<evidence type="ECO:0000256" key="1">
    <source>
        <dbReference type="SAM" id="Phobius"/>
    </source>
</evidence>
<dbReference type="Proteomes" id="UP000677244">
    <property type="component" value="Unassembled WGS sequence"/>
</dbReference>
<evidence type="ECO:0000313" key="2">
    <source>
        <dbReference type="EMBL" id="MBO9203628.1"/>
    </source>
</evidence>
<keyword evidence="3" id="KW-1185">Reference proteome</keyword>
<accession>A0ABS3Z0F1</accession>
<name>A0ABS3Z0F1_9BACT</name>
<comment type="caution">
    <text evidence="2">The sequence shown here is derived from an EMBL/GenBank/DDBJ whole genome shotgun (WGS) entry which is preliminary data.</text>
</comment>
<dbReference type="RefSeq" id="WP_209141679.1">
    <property type="nucleotide sequence ID" value="NZ_JAGHKO010000010.1"/>
</dbReference>
<feature type="transmembrane region" description="Helical" evidence="1">
    <location>
        <begin position="142"/>
        <end position="161"/>
    </location>
</feature>
<dbReference type="InterPro" id="IPR022134">
    <property type="entry name" value="DUF3667"/>
</dbReference>
<gene>
    <name evidence="2" type="ORF">J7I42_25310</name>
</gene>
<organism evidence="2 3">
    <name type="scientific">Niastella soli</name>
    <dbReference type="NCBI Taxonomy" id="2821487"/>
    <lineage>
        <taxon>Bacteria</taxon>
        <taxon>Pseudomonadati</taxon>
        <taxon>Bacteroidota</taxon>
        <taxon>Chitinophagia</taxon>
        <taxon>Chitinophagales</taxon>
        <taxon>Chitinophagaceae</taxon>
        <taxon>Niastella</taxon>
    </lineage>
</organism>
<dbReference type="Pfam" id="PF12412">
    <property type="entry name" value="DUF3667"/>
    <property type="match status" value="1"/>
</dbReference>
<protein>
    <submittedName>
        <fullName evidence="2">DUF3667 domain-containing protein</fullName>
    </submittedName>
</protein>
<evidence type="ECO:0000313" key="3">
    <source>
        <dbReference type="Proteomes" id="UP000677244"/>
    </source>
</evidence>
<proteinExistence type="predicted"/>
<feature type="transmembrane region" description="Helical" evidence="1">
    <location>
        <begin position="173"/>
        <end position="192"/>
    </location>
</feature>
<feature type="transmembrane region" description="Helical" evidence="1">
    <location>
        <begin position="198"/>
        <end position="217"/>
    </location>
</feature>
<feature type="transmembrane region" description="Helical" evidence="1">
    <location>
        <begin position="81"/>
        <end position="100"/>
    </location>
</feature>
<dbReference type="EMBL" id="JAGHKO010000010">
    <property type="protein sequence ID" value="MBO9203628.1"/>
    <property type="molecule type" value="Genomic_DNA"/>
</dbReference>
<reference evidence="2 3" key="1">
    <citation type="submission" date="2021-03" db="EMBL/GenBank/DDBJ databases">
        <title>Assistant Professor.</title>
        <authorList>
            <person name="Huq M.A."/>
        </authorList>
    </citation>
    <scope>NUCLEOTIDE SEQUENCE [LARGE SCALE GENOMIC DNA]</scope>
    <source>
        <strain evidence="2 3">MAH-29</strain>
    </source>
</reference>
<keyword evidence="1" id="KW-0472">Membrane</keyword>